<feature type="domain" description="PpiC" evidence="9">
    <location>
        <begin position="326"/>
        <end position="425"/>
    </location>
</feature>
<dbReference type="HAMAP" id="MF_01183">
    <property type="entry name" value="Chaperone_SurA"/>
    <property type="match status" value="1"/>
</dbReference>
<comment type="caution">
    <text evidence="10">The sequence shown here is derived from an EMBL/GenBank/DDBJ whole genome shotgun (WGS) entry which is preliminary data.</text>
</comment>
<keyword evidence="4 7" id="KW-0697">Rotamase</keyword>
<dbReference type="Pfam" id="PF00639">
    <property type="entry name" value="Rotamase"/>
    <property type="match status" value="2"/>
</dbReference>
<feature type="domain" description="PpiC" evidence="9">
    <location>
        <begin position="203"/>
        <end position="304"/>
    </location>
</feature>
<evidence type="ECO:0000256" key="3">
    <source>
        <dbReference type="ARBA" id="ARBA00022764"/>
    </source>
</evidence>
<proteinExistence type="inferred from homology"/>
<keyword evidence="11" id="KW-1185">Reference proteome</keyword>
<protein>
    <recommendedName>
        <fullName evidence="7">Chaperone SurA</fullName>
    </recommendedName>
    <alternativeName>
        <fullName evidence="7">Peptidyl-prolyl cis-trans isomerase SurA</fullName>
        <shortName evidence="7">PPIase SurA</shortName>
        <ecNumber evidence="7">5.2.1.8</ecNumber>
    </alternativeName>
    <alternativeName>
        <fullName evidence="7">Rotamase SurA</fullName>
    </alternativeName>
</protein>
<dbReference type="PROSITE" id="PS50198">
    <property type="entry name" value="PPIC_PPIASE_2"/>
    <property type="match status" value="2"/>
</dbReference>
<dbReference type="EMBL" id="JBHTCC010000001">
    <property type="protein sequence ID" value="MFC7297687.1"/>
    <property type="molecule type" value="Genomic_DNA"/>
</dbReference>
<feature type="coiled-coil region" evidence="8">
    <location>
        <begin position="344"/>
        <end position="371"/>
    </location>
</feature>
<dbReference type="Gene3D" id="3.10.50.40">
    <property type="match status" value="2"/>
</dbReference>
<evidence type="ECO:0000256" key="4">
    <source>
        <dbReference type="ARBA" id="ARBA00023110"/>
    </source>
</evidence>
<evidence type="ECO:0000259" key="9">
    <source>
        <dbReference type="PROSITE" id="PS50198"/>
    </source>
</evidence>
<dbReference type="EC" id="5.2.1.8" evidence="7"/>
<dbReference type="PROSITE" id="PS01096">
    <property type="entry name" value="PPIC_PPIASE_1"/>
    <property type="match status" value="1"/>
</dbReference>
<evidence type="ECO:0000256" key="1">
    <source>
        <dbReference type="ARBA" id="ARBA00022729"/>
    </source>
</evidence>
<accession>A0ABW2J3A2</accession>
<evidence type="ECO:0000256" key="2">
    <source>
        <dbReference type="ARBA" id="ARBA00022737"/>
    </source>
</evidence>
<name>A0ABW2J3A2_9BURK</name>
<sequence precursor="true">MNIFFSSLFANQHPVRCAKSALVLLSLACGLMGGAIAQNMEPSNAPKPAVQPRLADAILVVVNNDVITRYEFLERLKVIEGRLKSQGGQMPPMQQLQRQLLERMIVERAQLQQAKESGIKVDDTSLDRAVARIADQNKLTMSEFRKRLEQDGMVYSQFRDEIRNEMILQRLREREVDNKIQVSDAEIDAYMGAHDGSATTTAPQEFNIGQILIRVPENASPQQLAESKRRAEEVIAQLNAGGDFAKLAAAYSDGTDGLTGGELGWRSQERLPQLFIDAVGNLQQGQIAPLVKSGNGFHVLKLLGKRTQSIMRADPSAGSTAAAATVKQTHASHILIKVNQVVTEADARRKLTELKQRLDNKAATFEELARLYSNDFSASKGGDLGWIYPGDTVPEFERAMDALPIGEVSEPIRSPFGYHLILVKERKADDVSQERQRMVARQAIREQKQEEATQEWLRQVRDRAYVEYRTEDR</sequence>
<dbReference type="Proteomes" id="UP001596379">
    <property type="component" value="Unassembled WGS sequence"/>
</dbReference>
<dbReference type="PANTHER" id="PTHR47637:SF1">
    <property type="entry name" value="CHAPERONE SURA"/>
    <property type="match status" value="1"/>
</dbReference>
<evidence type="ECO:0000256" key="6">
    <source>
        <dbReference type="ARBA" id="ARBA00023235"/>
    </source>
</evidence>
<gene>
    <name evidence="7" type="primary">surA</name>
    <name evidence="10" type="ORF">ACFQO0_04480</name>
</gene>
<evidence type="ECO:0000256" key="8">
    <source>
        <dbReference type="SAM" id="Coils"/>
    </source>
</evidence>
<comment type="function">
    <text evidence="7">Chaperone involved in the correct folding and assembly of outer membrane proteins. Recognizes specific patterns of aromatic residues and the orientation of their side chains, which are found more frequently in integral outer membrane proteins. May act in both early periplasmic and late outer membrane-associated steps of protein maturation.</text>
</comment>
<dbReference type="InterPro" id="IPR023058">
    <property type="entry name" value="PPIase_PpiC_CS"/>
</dbReference>
<evidence type="ECO:0000313" key="11">
    <source>
        <dbReference type="Proteomes" id="UP001596379"/>
    </source>
</evidence>
<dbReference type="SUPFAM" id="SSF54534">
    <property type="entry name" value="FKBP-like"/>
    <property type="match status" value="2"/>
</dbReference>
<dbReference type="InterPro" id="IPR046357">
    <property type="entry name" value="PPIase_dom_sf"/>
</dbReference>
<comment type="domain">
    <text evidence="7">The PPIase activity resides only in the second parvulin domain. The N-terminal region and the C-terminal tail are necessary and sufficient for the chaperone activity of SurA. The PPIase activity is dispensable for SurA to function as a chaperone. The N-terminal region and the C-terminal tail are also required for porin recognition.</text>
</comment>
<feature type="chain" id="PRO_5044903246" description="Chaperone SurA" evidence="7">
    <location>
        <begin position="38"/>
        <end position="473"/>
    </location>
</feature>
<keyword evidence="5 7" id="KW-0143">Chaperone</keyword>
<dbReference type="GO" id="GO:0003755">
    <property type="term" value="F:peptidyl-prolyl cis-trans isomerase activity"/>
    <property type="evidence" value="ECO:0007669"/>
    <property type="project" value="UniProtKB-EC"/>
</dbReference>
<dbReference type="InterPro" id="IPR050280">
    <property type="entry name" value="OMP_Chaperone_SurA"/>
</dbReference>
<keyword evidence="2 7" id="KW-0677">Repeat</keyword>
<reference evidence="11" key="1">
    <citation type="journal article" date="2019" name="Int. J. Syst. Evol. Microbiol.">
        <title>The Global Catalogue of Microorganisms (GCM) 10K type strain sequencing project: providing services to taxonomists for standard genome sequencing and annotation.</title>
        <authorList>
            <consortium name="The Broad Institute Genomics Platform"/>
            <consortium name="The Broad Institute Genome Sequencing Center for Infectious Disease"/>
            <person name="Wu L."/>
            <person name="Ma J."/>
        </authorList>
    </citation>
    <scope>NUCLEOTIDE SEQUENCE [LARGE SCALE GENOMIC DNA]</scope>
    <source>
        <strain evidence="11">CCUG 36956</strain>
    </source>
</reference>
<evidence type="ECO:0000313" key="10">
    <source>
        <dbReference type="EMBL" id="MFC7297687.1"/>
    </source>
</evidence>
<evidence type="ECO:0000256" key="7">
    <source>
        <dbReference type="HAMAP-Rule" id="MF_01183"/>
    </source>
</evidence>
<dbReference type="InterPro" id="IPR015391">
    <property type="entry name" value="SurA_N"/>
</dbReference>
<keyword evidence="6 7" id="KW-0413">Isomerase</keyword>
<feature type="signal peptide" evidence="7">
    <location>
        <begin position="1"/>
        <end position="37"/>
    </location>
</feature>
<keyword evidence="3 7" id="KW-0574">Periplasm</keyword>
<comment type="subcellular location">
    <subcellularLocation>
        <location evidence="7">Periplasm</location>
    </subcellularLocation>
    <text evidence="7">Is capable of associating with the outer membrane.</text>
</comment>
<dbReference type="PANTHER" id="PTHR47637">
    <property type="entry name" value="CHAPERONE SURA"/>
    <property type="match status" value="1"/>
</dbReference>
<dbReference type="InterPro" id="IPR000297">
    <property type="entry name" value="PPIase_PpiC"/>
</dbReference>
<dbReference type="RefSeq" id="WP_382232827.1">
    <property type="nucleotide sequence ID" value="NZ_JBHTCC010000001.1"/>
</dbReference>
<evidence type="ECO:0000256" key="5">
    <source>
        <dbReference type="ARBA" id="ARBA00023186"/>
    </source>
</evidence>
<keyword evidence="1 7" id="KW-0732">Signal</keyword>
<dbReference type="InterPro" id="IPR023034">
    <property type="entry name" value="PPIase_SurA"/>
</dbReference>
<dbReference type="Pfam" id="PF09312">
    <property type="entry name" value="SurA_N"/>
    <property type="match status" value="1"/>
</dbReference>
<dbReference type="InterPro" id="IPR027304">
    <property type="entry name" value="Trigger_fact/SurA_dom_sf"/>
</dbReference>
<dbReference type="Gene3D" id="1.10.4030.10">
    <property type="entry name" value="Porin chaperone SurA, peptide-binding domain"/>
    <property type="match status" value="1"/>
</dbReference>
<dbReference type="SUPFAM" id="SSF109998">
    <property type="entry name" value="Triger factor/SurA peptide-binding domain-like"/>
    <property type="match status" value="1"/>
</dbReference>
<keyword evidence="8" id="KW-0175">Coiled coil</keyword>
<comment type="catalytic activity">
    <reaction evidence="7">
        <text>[protein]-peptidylproline (omega=180) = [protein]-peptidylproline (omega=0)</text>
        <dbReference type="Rhea" id="RHEA:16237"/>
        <dbReference type="Rhea" id="RHEA-COMP:10747"/>
        <dbReference type="Rhea" id="RHEA-COMP:10748"/>
        <dbReference type="ChEBI" id="CHEBI:83833"/>
        <dbReference type="ChEBI" id="CHEBI:83834"/>
        <dbReference type="EC" id="5.2.1.8"/>
    </reaction>
</comment>
<organism evidence="10 11">
    <name type="scientific">Herminiimonas aquatilis</name>
    <dbReference type="NCBI Taxonomy" id="345342"/>
    <lineage>
        <taxon>Bacteria</taxon>
        <taxon>Pseudomonadati</taxon>
        <taxon>Pseudomonadota</taxon>
        <taxon>Betaproteobacteria</taxon>
        <taxon>Burkholderiales</taxon>
        <taxon>Oxalobacteraceae</taxon>
        <taxon>Herminiimonas</taxon>
    </lineage>
</organism>